<dbReference type="InterPro" id="IPR050314">
    <property type="entry name" value="Glycosyl_Hydrlase_18"/>
</dbReference>
<reference evidence="4 5" key="1">
    <citation type="journal article" date="2023" name="Commun. Biol.">
        <title>Genome analysis of Parmales, the sister group of diatoms, reveals the evolutionary specialization of diatoms from phago-mixotrophs to photoautotrophs.</title>
        <authorList>
            <person name="Ban H."/>
            <person name="Sato S."/>
            <person name="Yoshikawa S."/>
            <person name="Yamada K."/>
            <person name="Nakamura Y."/>
            <person name="Ichinomiya M."/>
            <person name="Sato N."/>
            <person name="Blanc-Mathieu R."/>
            <person name="Endo H."/>
            <person name="Kuwata A."/>
            <person name="Ogata H."/>
        </authorList>
    </citation>
    <scope>NUCLEOTIDE SEQUENCE [LARGE SCALE GENOMIC DNA]</scope>
</reference>
<proteinExistence type="predicted"/>
<name>A0ABQ6M933_9STRA</name>
<dbReference type="PANTHER" id="PTHR11177:SF317">
    <property type="entry name" value="CHITINASE 12-RELATED"/>
    <property type="match status" value="1"/>
</dbReference>
<protein>
    <recommendedName>
        <fullName evidence="3">GH18 domain-containing protein</fullName>
    </recommendedName>
</protein>
<dbReference type="SMART" id="SM00636">
    <property type="entry name" value="Glyco_18"/>
    <property type="match status" value="1"/>
</dbReference>
<dbReference type="InterPro" id="IPR001223">
    <property type="entry name" value="Glyco_hydro18_cat"/>
</dbReference>
<dbReference type="EMBL" id="BRYB01003866">
    <property type="protein sequence ID" value="GMI21959.1"/>
    <property type="molecule type" value="Genomic_DNA"/>
</dbReference>
<feature type="signal peptide" evidence="2">
    <location>
        <begin position="1"/>
        <end position="25"/>
    </location>
</feature>
<dbReference type="SUPFAM" id="SSF51445">
    <property type="entry name" value="(Trans)glycosidases"/>
    <property type="match status" value="1"/>
</dbReference>
<feature type="chain" id="PRO_5045827941" description="GH18 domain-containing protein" evidence="2">
    <location>
        <begin position="26"/>
        <end position="403"/>
    </location>
</feature>
<keyword evidence="5" id="KW-1185">Reference proteome</keyword>
<dbReference type="InterPro" id="IPR017853">
    <property type="entry name" value="GH"/>
</dbReference>
<comment type="caution">
    <text evidence="4">The sequence shown here is derived from an EMBL/GenBank/DDBJ whole genome shotgun (WGS) entry which is preliminary data.</text>
</comment>
<evidence type="ECO:0000259" key="3">
    <source>
        <dbReference type="PROSITE" id="PS51910"/>
    </source>
</evidence>
<dbReference type="PROSITE" id="PS51910">
    <property type="entry name" value="GH18_2"/>
    <property type="match status" value="1"/>
</dbReference>
<accession>A0ABQ6M933</accession>
<sequence>MKPLPNLLGFLLLLMLCESARRSRAARAQQVADFSVAGYLPEYRFAADLGFAAGQLTDLILFSAKPTKSGLLTSFLTPENFAAAKRHSGETRLLLSVGGAGRSENFYAVSTDAGARQKLVASLLRLVDLHSLSGADFDWEAPSTPAEAGAYVRLLNEVHAAFGGRGLLLSVALHAGQALPEGGFEAVDRVNLMAYDMVAGGGSHAELGKVKEAVSRLLAAGCPREKIVVGIPLYGRRERSPGEVRTYAEIVDAMTHTPAEPGDPRARPLAERVAPALASTSSHDGYLFDGRSAAQLKTAWAKREGLGGVFFWEVGQDKLEPGVSVLEAAALVGNGTVEVDNVEGAGQARPTVAQEGIRERRRREGKRGGYQAPVVPDEEKAREAKESKKAKRRKRRGYDQGEL</sequence>
<dbReference type="PANTHER" id="PTHR11177">
    <property type="entry name" value="CHITINASE"/>
    <property type="match status" value="1"/>
</dbReference>
<organism evidence="4 5">
    <name type="scientific">Tetraparma gracilis</name>
    <dbReference type="NCBI Taxonomy" id="2962635"/>
    <lineage>
        <taxon>Eukaryota</taxon>
        <taxon>Sar</taxon>
        <taxon>Stramenopiles</taxon>
        <taxon>Ochrophyta</taxon>
        <taxon>Bolidophyceae</taxon>
        <taxon>Parmales</taxon>
        <taxon>Triparmaceae</taxon>
        <taxon>Tetraparma</taxon>
    </lineage>
</organism>
<dbReference type="InterPro" id="IPR011583">
    <property type="entry name" value="Chitinase_II/V-like_cat"/>
</dbReference>
<feature type="domain" description="GH18" evidence="3">
    <location>
        <begin position="34"/>
        <end position="333"/>
    </location>
</feature>
<dbReference type="Gene3D" id="3.20.20.80">
    <property type="entry name" value="Glycosidases"/>
    <property type="match status" value="1"/>
</dbReference>
<evidence type="ECO:0000256" key="1">
    <source>
        <dbReference type="SAM" id="MobiDB-lite"/>
    </source>
</evidence>
<dbReference type="Pfam" id="PF00704">
    <property type="entry name" value="Glyco_hydro_18"/>
    <property type="match status" value="1"/>
</dbReference>
<feature type="region of interest" description="Disordered" evidence="1">
    <location>
        <begin position="342"/>
        <end position="403"/>
    </location>
</feature>
<evidence type="ECO:0000256" key="2">
    <source>
        <dbReference type="SAM" id="SignalP"/>
    </source>
</evidence>
<keyword evidence="2" id="KW-0732">Signal</keyword>
<dbReference type="Proteomes" id="UP001165060">
    <property type="component" value="Unassembled WGS sequence"/>
</dbReference>
<evidence type="ECO:0000313" key="4">
    <source>
        <dbReference type="EMBL" id="GMI21959.1"/>
    </source>
</evidence>
<feature type="compositionally biased region" description="Basic and acidic residues" evidence="1">
    <location>
        <begin position="377"/>
        <end position="387"/>
    </location>
</feature>
<gene>
    <name evidence="4" type="ORF">TeGR_g1114</name>
</gene>
<evidence type="ECO:0000313" key="5">
    <source>
        <dbReference type="Proteomes" id="UP001165060"/>
    </source>
</evidence>